<evidence type="ECO:0000259" key="3">
    <source>
        <dbReference type="PROSITE" id="PS50014"/>
    </source>
</evidence>
<dbReference type="Proteomes" id="UP000022910">
    <property type="component" value="Unassembled WGS sequence"/>
</dbReference>
<dbReference type="GO" id="GO:0005634">
    <property type="term" value="C:nucleus"/>
    <property type="evidence" value="ECO:0007669"/>
    <property type="project" value="TreeGrafter"/>
</dbReference>
<dbReference type="HOGENOM" id="CLU_1397032_0_0_1"/>
<dbReference type="Pfam" id="PF00439">
    <property type="entry name" value="Bromodomain"/>
    <property type="match status" value="1"/>
</dbReference>
<dbReference type="EMBL" id="JEMT01025740">
    <property type="protein sequence ID" value="EXX61280.1"/>
    <property type="molecule type" value="Genomic_DNA"/>
</dbReference>
<dbReference type="InterPro" id="IPR050935">
    <property type="entry name" value="Bromo_chromatin_reader"/>
</dbReference>
<evidence type="ECO:0000256" key="1">
    <source>
        <dbReference type="ARBA" id="ARBA00023117"/>
    </source>
</evidence>
<dbReference type="PRINTS" id="PR00503">
    <property type="entry name" value="BROMODOMAIN"/>
</dbReference>
<dbReference type="GO" id="GO:0000785">
    <property type="term" value="C:chromatin"/>
    <property type="evidence" value="ECO:0007669"/>
    <property type="project" value="TreeGrafter"/>
</dbReference>
<keyword evidence="1 2" id="KW-0103">Bromodomain</keyword>
<dbReference type="PROSITE" id="PS50014">
    <property type="entry name" value="BROMODOMAIN_2"/>
    <property type="match status" value="1"/>
</dbReference>
<proteinExistence type="predicted"/>
<dbReference type="Gene3D" id="1.20.920.10">
    <property type="entry name" value="Bromodomain-like"/>
    <property type="match status" value="1"/>
</dbReference>
<sequence>MQKYCKYSGKELLRSIKRKKNLVSALASHSENVIEIPTNDHSISVKDDYCKITKKNASHSENVIETPTNDHSISVKDDYYKITKKNNIIDFCCDILQELDGKYNIHPFYKYDEKETAIKNPIDLFTINSKLENNQYTSIKEFEKDIRLIFCNCYAYNNIESDIYYLGKELESVFNKIWTKKIISYAEQKEKLKRV</sequence>
<keyword evidence="5" id="KW-1185">Reference proteome</keyword>
<comment type="caution">
    <text evidence="4">The sequence shown here is derived from an EMBL/GenBank/DDBJ whole genome shotgun (WGS) entry which is preliminary data.</text>
</comment>
<evidence type="ECO:0000256" key="2">
    <source>
        <dbReference type="PROSITE-ProRule" id="PRU00035"/>
    </source>
</evidence>
<dbReference type="InterPro" id="IPR001487">
    <property type="entry name" value="Bromodomain"/>
</dbReference>
<dbReference type="GO" id="GO:0006355">
    <property type="term" value="P:regulation of DNA-templated transcription"/>
    <property type="evidence" value="ECO:0007669"/>
    <property type="project" value="TreeGrafter"/>
</dbReference>
<accession>A0A015J3F7</accession>
<reference evidence="4 5" key="1">
    <citation type="submission" date="2014-02" db="EMBL/GenBank/DDBJ databases">
        <title>Single nucleus genome sequencing reveals high similarity among nuclei of an endomycorrhizal fungus.</title>
        <authorList>
            <person name="Lin K."/>
            <person name="Geurts R."/>
            <person name="Zhang Z."/>
            <person name="Limpens E."/>
            <person name="Saunders D.G."/>
            <person name="Mu D."/>
            <person name="Pang E."/>
            <person name="Cao H."/>
            <person name="Cha H."/>
            <person name="Lin T."/>
            <person name="Zhou Q."/>
            <person name="Shang Y."/>
            <person name="Li Y."/>
            <person name="Ivanov S."/>
            <person name="Sharma T."/>
            <person name="Velzen R.V."/>
            <person name="Ruijter N.D."/>
            <person name="Aanen D.K."/>
            <person name="Win J."/>
            <person name="Kamoun S."/>
            <person name="Bisseling T."/>
            <person name="Huang S."/>
        </authorList>
    </citation>
    <scope>NUCLEOTIDE SEQUENCE [LARGE SCALE GENOMIC DNA]</scope>
    <source>
        <strain evidence="5">DAOM197198w</strain>
    </source>
</reference>
<organism evidence="4 5">
    <name type="scientific">Rhizophagus irregularis (strain DAOM 197198w)</name>
    <name type="common">Glomus intraradices</name>
    <dbReference type="NCBI Taxonomy" id="1432141"/>
    <lineage>
        <taxon>Eukaryota</taxon>
        <taxon>Fungi</taxon>
        <taxon>Fungi incertae sedis</taxon>
        <taxon>Mucoromycota</taxon>
        <taxon>Glomeromycotina</taxon>
        <taxon>Glomeromycetes</taxon>
        <taxon>Glomerales</taxon>
        <taxon>Glomeraceae</taxon>
        <taxon>Rhizophagus</taxon>
    </lineage>
</organism>
<evidence type="ECO:0000313" key="5">
    <source>
        <dbReference type="Proteomes" id="UP000022910"/>
    </source>
</evidence>
<name>A0A015J3F7_RHIIW</name>
<gene>
    <name evidence="4" type="ORF">RirG_172650</name>
</gene>
<dbReference type="SUPFAM" id="SSF47370">
    <property type="entry name" value="Bromodomain"/>
    <property type="match status" value="1"/>
</dbReference>
<feature type="domain" description="Bromo" evidence="3">
    <location>
        <begin position="118"/>
        <end position="164"/>
    </location>
</feature>
<dbReference type="SMART" id="SM00297">
    <property type="entry name" value="BROMO"/>
    <property type="match status" value="1"/>
</dbReference>
<evidence type="ECO:0000313" key="4">
    <source>
        <dbReference type="EMBL" id="EXX61280.1"/>
    </source>
</evidence>
<dbReference type="AlphaFoldDB" id="A0A015J3F7"/>
<dbReference type="GO" id="GO:0006338">
    <property type="term" value="P:chromatin remodeling"/>
    <property type="evidence" value="ECO:0007669"/>
    <property type="project" value="TreeGrafter"/>
</dbReference>
<protein>
    <submittedName>
        <fullName evidence="4">Bdf1p</fullName>
    </submittedName>
</protein>
<dbReference type="PANTHER" id="PTHR22880:SF225">
    <property type="entry name" value="BROMODOMAIN-CONTAINING PROTEIN BET-1-RELATED"/>
    <property type="match status" value="1"/>
</dbReference>
<dbReference type="PANTHER" id="PTHR22880">
    <property type="entry name" value="FALZ-RELATED BROMODOMAIN-CONTAINING PROTEINS"/>
    <property type="match status" value="1"/>
</dbReference>
<dbReference type="InterPro" id="IPR036427">
    <property type="entry name" value="Bromodomain-like_sf"/>
</dbReference>